<feature type="transmembrane region" description="Helical" evidence="2">
    <location>
        <begin position="127"/>
        <end position="148"/>
    </location>
</feature>
<sequence>MTATAAPTDSADATGRAGAAPARRAIRPIPTTRLVTIELRKMFDTRSGFWMLVSIGVLAVVATGAVLVFAPDREITYGSFAAAIGFPMSVILPVVAILGVTGEWSQRSGLTTFTLVPSRGRVIGAKAVATIVVGIVSMAVALAVGAGGNLLGSTITGLDTVWDVSLGAAAQILLGNLVGMAIGFTLGVVLRSSAAAIVGYFVVSLVMPGILALLAQVRPWFADLQSWIDWNDTQVALFENDVDTAREWAMLASTTGIWIALPLVVGLLLLRRSEVV</sequence>
<dbReference type="EMBL" id="CP075371">
    <property type="protein sequence ID" value="QVT79365.1"/>
    <property type="molecule type" value="Genomic_DNA"/>
</dbReference>
<evidence type="ECO:0000256" key="1">
    <source>
        <dbReference type="SAM" id="MobiDB-lite"/>
    </source>
</evidence>
<keyword evidence="4" id="KW-1185">Reference proteome</keyword>
<dbReference type="RefSeq" id="WP_214058835.1">
    <property type="nucleotide sequence ID" value="NZ_BAAAHS010000030.1"/>
</dbReference>
<evidence type="ECO:0000256" key="2">
    <source>
        <dbReference type="SAM" id="Phobius"/>
    </source>
</evidence>
<gene>
    <name evidence="3" type="ORF">ENKNEFLB_01746</name>
</gene>
<feature type="transmembrane region" description="Helical" evidence="2">
    <location>
        <begin position="75"/>
        <end position="100"/>
    </location>
</feature>
<feature type="transmembrane region" description="Helical" evidence="2">
    <location>
        <begin position="197"/>
        <end position="217"/>
    </location>
</feature>
<dbReference type="Proteomes" id="UP000679307">
    <property type="component" value="Chromosome"/>
</dbReference>
<proteinExistence type="predicted"/>
<feature type="transmembrane region" description="Helical" evidence="2">
    <location>
        <begin position="49"/>
        <end position="69"/>
    </location>
</feature>
<keyword evidence="2" id="KW-0812">Transmembrane</keyword>
<keyword evidence="2" id="KW-1133">Transmembrane helix</keyword>
<evidence type="ECO:0008006" key="5">
    <source>
        <dbReference type="Google" id="ProtNLM"/>
    </source>
</evidence>
<feature type="transmembrane region" description="Helical" evidence="2">
    <location>
        <begin position="168"/>
        <end position="190"/>
    </location>
</feature>
<organism evidence="3 4">
    <name type="scientific">Nocardioides aquaticus</name>
    <dbReference type="NCBI Taxonomy" id="160826"/>
    <lineage>
        <taxon>Bacteria</taxon>
        <taxon>Bacillati</taxon>
        <taxon>Actinomycetota</taxon>
        <taxon>Actinomycetes</taxon>
        <taxon>Propionibacteriales</taxon>
        <taxon>Nocardioidaceae</taxon>
        <taxon>Nocardioides</taxon>
    </lineage>
</organism>
<reference evidence="3 4" key="1">
    <citation type="submission" date="2021-05" db="EMBL/GenBank/DDBJ databases">
        <title>Complete genome of Nocardioides aquaticus KCTC 9944T isolated from meromictic and hypersaline Ekho Lake, Antarctica.</title>
        <authorList>
            <person name="Hwang K."/>
            <person name="Kim K.M."/>
            <person name="Choe H."/>
        </authorList>
    </citation>
    <scope>NUCLEOTIDE SEQUENCE [LARGE SCALE GENOMIC DNA]</scope>
    <source>
        <strain evidence="3 4">KCTC 9944</strain>
    </source>
</reference>
<evidence type="ECO:0000313" key="3">
    <source>
        <dbReference type="EMBL" id="QVT79365.1"/>
    </source>
</evidence>
<name>A0ABX8EFS6_9ACTN</name>
<keyword evidence="2" id="KW-0472">Membrane</keyword>
<feature type="region of interest" description="Disordered" evidence="1">
    <location>
        <begin position="1"/>
        <end position="22"/>
    </location>
</feature>
<evidence type="ECO:0000313" key="4">
    <source>
        <dbReference type="Proteomes" id="UP000679307"/>
    </source>
</evidence>
<protein>
    <recommendedName>
        <fullName evidence="5">ABC transporter permease</fullName>
    </recommendedName>
</protein>
<feature type="transmembrane region" description="Helical" evidence="2">
    <location>
        <begin position="248"/>
        <end position="270"/>
    </location>
</feature>
<accession>A0ABX8EFS6</accession>